<dbReference type="EMBL" id="BGPR01001939">
    <property type="protein sequence ID" value="GBM64676.1"/>
    <property type="molecule type" value="Genomic_DNA"/>
</dbReference>
<proteinExistence type="predicted"/>
<dbReference type="Proteomes" id="UP000499080">
    <property type="component" value="Unassembled WGS sequence"/>
</dbReference>
<protein>
    <submittedName>
        <fullName evidence="1">Uncharacterized protein</fullName>
    </submittedName>
</protein>
<dbReference type="AlphaFoldDB" id="A0A4Y2HH33"/>
<accession>A0A4Y2HH33</accession>
<name>A0A4Y2HH33_ARAVE</name>
<gene>
    <name evidence="1" type="ORF">AVEN_215944_1</name>
</gene>
<organism evidence="1 2">
    <name type="scientific">Araneus ventricosus</name>
    <name type="common">Orbweaver spider</name>
    <name type="synonym">Epeira ventricosa</name>
    <dbReference type="NCBI Taxonomy" id="182803"/>
    <lineage>
        <taxon>Eukaryota</taxon>
        <taxon>Metazoa</taxon>
        <taxon>Ecdysozoa</taxon>
        <taxon>Arthropoda</taxon>
        <taxon>Chelicerata</taxon>
        <taxon>Arachnida</taxon>
        <taxon>Araneae</taxon>
        <taxon>Araneomorphae</taxon>
        <taxon>Entelegynae</taxon>
        <taxon>Araneoidea</taxon>
        <taxon>Araneidae</taxon>
        <taxon>Araneus</taxon>
    </lineage>
</organism>
<evidence type="ECO:0000313" key="2">
    <source>
        <dbReference type="Proteomes" id="UP000499080"/>
    </source>
</evidence>
<keyword evidence="2" id="KW-1185">Reference proteome</keyword>
<comment type="caution">
    <text evidence="1">The sequence shown here is derived from an EMBL/GenBank/DDBJ whole genome shotgun (WGS) entry which is preliminary data.</text>
</comment>
<sequence>MIPFLIKPLTSQIQRLQDNIEEDGRHANRVSFESYLSTSRQAIAKDDAYQRIFMYQLIRICESHHVLLMLEKPESVSLLLLQTNNQRSANFASTTAYLNSLRTK</sequence>
<reference evidence="1 2" key="1">
    <citation type="journal article" date="2019" name="Sci. Rep.">
        <title>Orb-weaving spider Araneus ventricosus genome elucidates the spidroin gene catalogue.</title>
        <authorList>
            <person name="Kono N."/>
            <person name="Nakamura H."/>
            <person name="Ohtoshi R."/>
            <person name="Moran D.A.P."/>
            <person name="Shinohara A."/>
            <person name="Yoshida Y."/>
            <person name="Fujiwara M."/>
            <person name="Mori M."/>
            <person name="Tomita M."/>
            <person name="Arakawa K."/>
        </authorList>
    </citation>
    <scope>NUCLEOTIDE SEQUENCE [LARGE SCALE GENOMIC DNA]</scope>
</reference>
<evidence type="ECO:0000313" key="1">
    <source>
        <dbReference type="EMBL" id="GBM64676.1"/>
    </source>
</evidence>